<evidence type="ECO:0000259" key="4">
    <source>
        <dbReference type="Pfam" id="PF01191"/>
    </source>
</evidence>
<dbReference type="PANTHER" id="PTHR10535">
    <property type="entry name" value="DNA-DIRECTED RNA POLYMERASES I, II, AND III SUBUNIT RPABC1"/>
    <property type="match status" value="1"/>
</dbReference>
<dbReference type="Gene3D" id="3.40.1340.10">
    <property type="entry name" value="RNA polymerase, Rpb5, N-terminal domain"/>
    <property type="match status" value="1"/>
</dbReference>
<dbReference type="InterPro" id="IPR036710">
    <property type="entry name" value="RNA_pol_Rpb5_N_sf"/>
</dbReference>
<dbReference type="InterPro" id="IPR014381">
    <property type="entry name" value="Arch_Rpo5/euc_Rpb5"/>
</dbReference>
<reference evidence="6" key="1">
    <citation type="submission" date="2015-06" db="UniProtKB">
        <authorList>
            <consortium name="EnsemblPlants"/>
        </authorList>
    </citation>
    <scope>IDENTIFICATION</scope>
</reference>
<dbReference type="SUPFAM" id="SSF55287">
    <property type="entry name" value="RPB5-like RNA polymerase subunit"/>
    <property type="match status" value="2"/>
</dbReference>
<dbReference type="GO" id="GO:0006362">
    <property type="term" value="P:transcription elongation by RNA polymerase I"/>
    <property type="evidence" value="ECO:0007669"/>
    <property type="project" value="TreeGrafter"/>
</dbReference>
<evidence type="ECO:0000313" key="6">
    <source>
        <dbReference type="EnsemblPlants" id="EMT09800"/>
    </source>
</evidence>
<dbReference type="GO" id="GO:0003899">
    <property type="term" value="F:DNA-directed RNA polymerase activity"/>
    <property type="evidence" value="ECO:0007669"/>
    <property type="project" value="InterPro"/>
</dbReference>
<dbReference type="AlphaFoldDB" id="M8B855"/>
<accession>M8B855</accession>
<feature type="domain" description="RNA polymerase subunit H/Rpb5 C-terminal" evidence="4">
    <location>
        <begin position="112"/>
        <end position="144"/>
    </location>
</feature>
<dbReference type="EnsemblPlants" id="EMT09800">
    <property type="protein sequence ID" value="EMT09800"/>
    <property type="gene ID" value="F775_09155"/>
</dbReference>
<dbReference type="PANTHER" id="PTHR10535:SF22">
    <property type="entry name" value="RNA POLYMERASE SUBUNIT H_RPB5 C-TERMINAL DOMAIN-CONTAINING PROTEIN"/>
    <property type="match status" value="1"/>
</dbReference>
<evidence type="ECO:0000259" key="5">
    <source>
        <dbReference type="Pfam" id="PF03871"/>
    </source>
</evidence>
<dbReference type="InterPro" id="IPR035913">
    <property type="entry name" value="RPB5-like_sf"/>
</dbReference>
<dbReference type="Gene3D" id="3.90.940.20">
    <property type="entry name" value="RPB5-like RNA polymerase subunit"/>
    <property type="match status" value="2"/>
</dbReference>
<dbReference type="Pfam" id="PF01191">
    <property type="entry name" value="RNA_pol_Rpb5_C"/>
    <property type="match status" value="2"/>
</dbReference>
<dbReference type="InterPro" id="IPR000783">
    <property type="entry name" value="RNA_pol_subH/Rpb5_C"/>
</dbReference>
<dbReference type="InterPro" id="IPR005571">
    <property type="entry name" value="RNA_pol_Rpb5_N"/>
</dbReference>
<protein>
    <submittedName>
        <fullName evidence="6">DNA-directed RNA polymerases I, II, and III subunit RPABC1</fullName>
    </submittedName>
</protein>
<sequence>MLRDRGYSVPESELARTLPEFRAWWAPEPEIERLTFSTFLASDHSDKVKILFCGPEPVRIATIQKIYDQIEGENFSRLILILQGKIMPRAKESVKEKFTFKVDIFQVNELLVNISTHALKPKHEVLTAEEKARLLKKYNVQDSQAAGHFRDQCVMLYAGCRAIQSRVRQLVNSPVEDENDKKRSLAGVASFFPSGNDIASCYVNYVAFFLLHRAGCHYFLHRTAWSGCCLLLPRMLETDPVARYYGLGKGTVLKVTYDSELTGNHVTYRCIF</sequence>
<name>M8B855_AEGTA</name>
<evidence type="ECO:0000256" key="1">
    <source>
        <dbReference type="ARBA" id="ARBA00004123"/>
    </source>
</evidence>
<dbReference type="Pfam" id="PF03871">
    <property type="entry name" value="RNA_pol_Rpb5_N"/>
    <property type="match status" value="1"/>
</dbReference>
<dbReference type="GO" id="GO:0005634">
    <property type="term" value="C:nucleus"/>
    <property type="evidence" value="ECO:0007669"/>
    <property type="project" value="UniProtKB-SubCell"/>
</dbReference>
<organism evidence="6">
    <name type="scientific">Aegilops tauschii</name>
    <name type="common">Tausch's goatgrass</name>
    <name type="synonym">Aegilops squarrosa</name>
    <dbReference type="NCBI Taxonomy" id="37682"/>
    <lineage>
        <taxon>Eukaryota</taxon>
        <taxon>Viridiplantae</taxon>
        <taxon>Streptophyta</taxon>
        <taxon>Embryophyta</taxon>
        <taxon>Tracheophyta</taxon>
        <taxon>Spermatophyta</taxon>
        <taxon>Magnoliopsida</taxon>
        <taxon>Liliopsida</taxon>
        <taxon>Poales</taxon>
        <taxon>Poaceae</taxon>
        <taxon>BOP clade</taxon>
        <taxon>Pooideae</taxon>
        <taxon>Triticodae</taxon>
        <taxon>Triticeae</taxon>
        <taxon>Triticinae</taxon>
        <taxon>Aegilops</taxon>
    </lineage>
</organism>
<dbReference type="GO" id="GO:0006366">
    <property type="term" value="P:transcription by RNA polymerase II"/>
    <property type="evidence" value="ECO:0007669"/>
    <property type="project" value="TreeGrafter"/>
</dbReference>
<evidence type="ECO:0000256" key="3">
    <source>
        <dbReference type="ARBA" id="ARBA00025765"/>
    </source>
</evidence>
<proteinExistence type="inferred from homology"/>
<feature type="domain" description="RNA polymerase subunit H/Rpb5 C-terminal" evidence="4">
    <location>
        <begin position="232"/>
        <end position="271"/>
    </location>
</feature>
<comment type="subcellular location">
    <subcellularLocation>
        <location evidence="1">Nucleus</location>
    </subcellularLocation>
</comment>
<keyword evidence="2" id="KW-0539">Nucleus</keyword>
<dbReference type="SUPFAM" id="SSF53036">
    <property type="entry name" value="Eukaryotic RPB5 N-terminal domain"/>
    <property type="match status" value="1"/>
</dbReference>
<comment type="similarity">
    <text evidence="3">Belongs to the archaeal Rpo5/eukaryotic RPB5 RNA polymerase subunit family.</text>
</comment>
<feature type="domain" description="RNA polymerase Rpb5 N-terminal" evidence="5">
    <location>
        <begin position="1"/>
        <end position="70"/>
    </location>
</feature>
<evidence type="ECO:0000256" key="2">
    <source>
        <dbReference type="ARBA" id="ARBA00023242"/>
    </source>
</evidence>
<dbReference type="GO" id="GO:0042797">
    <property type="term" value="P:tRNA transcription by RNA polymerase III"/>
    <property type="evidence" value="ECO:0007669"/>
    <property type="project" value="TreeGrafter"/>
</dbReference>
<dbReference type="GO" id="GO:0003677">
    <property type="term" value="F:DNA binding"/>
    <property type="evidence" value="ECO:0007669"/>
    <property type="project" value="InterPro"/>
</dbReference>